<sequence length="370" mass="42123">MFTELSKKNQKFYKDVASIVEKVNSKLSTIKREIYRRKSPNRFVGILNNTMTNYEVLADINKTTEFMENEALGCVLICDILNNKIDNSENKAKFMRAMGDRMLREPNDSVVIRLNTMKTTEDSLTGFKYEKTPIPNVFRITGGKENSAESIKRQVLTELDDLVKIQSFESCLPVHLLRPEEGSTVIDATAAPGNKTTHCVDLMKNTGVIHAYERDRCRFTVLKKMIKEYGATNTKLYNNDFLKTDPKSIQPDYVIVDPSCSGSGIHFNYKKDPERLAKLQNFQCMILNHALKFDAKRVVYSVCSLHTEEAEDVVKEALEKNSYYELDTINVDGVPHGDPAYEFSDKVLRVGRNDGISSGFFACVFIRKNK</sequence>
<dbReference type="InterPro" id="IPR049560">
    <property type="entry name" value="MeTrfase_RsmB-F_NOP2_cat"/>
</dbReference>
<name>A0A1Y1S9E7_9MICR</name>
<dbReference type="OrthoDB" id="435282at2759"/>
<evidence type="ECO:0000256" key="1">
    <source>
        <dbReference type="ARBA" id="ARBA00022603"/>
    </source>
</evidence>
<dbReference type="PANTHER" id="PTHR22807:SF4">
    <property type="entry name" value="28S RRNA (CYTOSINE-C(5))-METHYLTRANSFERASE"/>
    <property type="match status" value="1"/>
</dbReference>
<dbReference type="GO" id="GO:0003723">
    <property type="term" value="F:RNA binding"/>
    <property type="evidence" value="ECO:0007669"/>
    <property type="project" value="UniProtKB-UniRule"/>
</dbReference>
<comment type="similarity">
    <text evidence="5">Belongs to the class I-like SAM-binding methyltransferase superfamily. RsmB/NOP family.</text>
</comment>
<dbReference type="EMBL" id="LWDP01000003">
    <property type="protein sequence ID" value="ORD95096.1"/>
    <property type="molecule type" value="Genomic_DNA"/>
</dbReference>
<gene>
    <name evidence="7" type="ORF">ECANGB1_2522</name>
</gene>
<evidence type="ECO:0000256" key="5">
    <source>
        <dbReference type="PROSITE-ProRule" id="PRU01023"/>
    </source>
</evidence>
<organism evidence="7 8">
    <name type="scientific">Enterospora canceri</name>
    <dbReference type="NCBI Taxonomy" id="1081671"/>
    <lineage>
        <taxon>Eukaryota</taxon>
        <taxon>Fungi</taxon>
        <taxon>Fungi incertae sedis</taxon>
        <taxon>Microsporidia</taxon>
        <taxon>Enterocytozoonidae</taxon>
        <taxon>Enterospora</taxon>
    </lineage>
</organism>
<dbReference type="GO" id="GO:0005730">
    <property type="term" value="C:nucleolus"/>
    <property type="evidence" value="ECO:0007669"/>
    <property type="project" value="TreeGrafter"/>
</dbReference>
<feature type="binding site" evidence="5">
    <location>
        <position position="240"/>
    </location>
    <ligand>
        <name>S-adenosyl-L-methionine</name>
        <dbReference type="ChEBI" id="CHEBI:59789"/>
    </ligand>
</feature>
<dbReference type="SUPFAM" id="SSF53335">
    <property type="entry name" value="S-adenosyl-L-methionine-dependent methyltransferases"/>
    <property type="match status" value="1"/>
</dbReference>
<dbReference type="AlphaFoldDB" id="A0A1Y1S9E7"/>
<dbReference type="InterPro" id="IPR023267">
    <property type="entry name" value="RCMT"/>
</dbReference>
<feature type="active site" description="Nucleophile" evidence="5">
    <location>
        <position position="303"/>
    </location>
</feature>
<proteinExistence type="inferred from homology"/>
<evidence type="ECO:0000259" key="6">
    <source>
        <dbReference type="PROSITE" id="PS51686"/>
    </source>
</evidence>
<dbReference type="PANTHER" id="PTHR22807">
    <property type="entry name" value="NOP2 YEAST -RELATED NOL1/NOP2/FMU SUN DOMAIN-CONTAINING"/>
    <property type="match status" value="1"/>
</dbReference>
<keyword evidence="2 5" id="KW-0808">Transferase</keyword>
<reference evidence="7 8" key="1">
    <citation type="journal article" date="2017" name="Environ. Microbiol.">
        <title>Decay of the glycolytic pathway and adaptation to intranuclear parasitism within Enterocytozoonidae microsporidia.</title>
        <authorList>
            <person name="Wiredu Boakye D."/>
            <person name="Jaroenlak P."/>
            <person name="Prachumwat A."/>
            <person name="Williams T.A."/>
            <person name="Bateman K.S."/>
            <person name="Itsathitphaisarn O."/>
            <person name="Sritunyalucksana K."/>
            <person name="Paszkiewicz K.H."/>
            <person name="Moore K.A."/>
            <person name="Stentiford G.D."/>
            <person name="Williams B.A."/>
        </authorList>
    </citation>
    <scope>NUCLEOTIDE SEQUENCE [LARGE SCALE GENOMIC DNA]</scope>
    <source>
        <strain evidence="7 8">GB1</strain>
    </source>
</reference>
<comment type="caution">
    <text evidence="5">Lacks conserved residue(s) required for the propagation of feature annotation.</text>
</comment>
<dbReference type="InterPro" id="IPR029063">
    <property type="entry name" value="SAM-dependent_MTases_sf"/>
</dbReference>
<evidence type="ECO:0000313" key="7">
    <source>
        <dbReference type="EMBL" id="ORD95096.1"/>
    </source>
</evidence>
<comment type="caution">
    <text evidence="7">The sequence shown here is derived from an EMBL/GenBank/DDBJ whole genome shotgun (WGS) entry which is preliminary data.</text>
</comment>
<keyword evidence="3 5" id="KW-0949">S-adenosyl-L-methionine</keyword>
<feature type="domain" description="SAM-dependent MTase RsmB/NOP-type" evidence="6">
    <location>
        <begin position="100"/>
        <end position="368"/>
    </location>
</feature>
<dbReference type="Gene3D" id="3.40.50.150">
    <property type="entry name" value="Vaccinia Virus protein VP39"/>
    <property type="match status" value="1"/>
</dbReference>
<dbReference type="PRINTS" id="PR02008">
    <property type="entry name" value="RCMTFAMILY"/>
</dbReference>
<keyword evidence="4 5" id="KW-0694">RNA-binding</keyword>
<evidence type="ECO:0000256" key="2">
    <source>
        <dbReference type="ARBA" id="ARBA00022679"/>
    </source>
</evidence>
<dbReference type="Proteomes" id="UP000192639">
    <property type="component" value="Unassembled WGS sequence"/>
</dbReference>
<evidence type="ECO:0000313" key="8">
    <source>
        <dbReference type="Proteomes" id="UP000192639"/>
    </source>
</evidence>
<accession>A0A1Y1S9E7</accession>
<dbReference type="InterPro" id="IPR001678">
    <property type="entry name" value="MeTrfase_RsmB-F_NOP2_dom"/>
</dbReference>
<protein>
    <submittedName>
        <fullName evidence="7">Nucleolar prt</fullName>
    </submittedName>
</protein>
<dbReference type="GO" id="GO:0070475">
    <property type="term" value="P:rRNA base methylation"/>
    <property type="evidence" value="ECO:0007669"/>
    <property type="project" value="TreeGrafter"/>
</dbReference>
<evidence type="ECO:0000256" key="3">
    <source>
        <dbReference type="ARBA" id="ARBA00022691"/>
    </source>
</evidence>
<dbReference type="GO" id="GO:0008173">
    <property type="term" value="F:RNA methyltransferase activity"/>
    <property type="evidence" value="ECO:0007669"/>
    <property type="project" value="InterPro"/>
</dbReference>
<feature type="binding site" evidence="5">
    <location>
        <position position="213"/>
    </location>
    <ligand>
        <name>S-adenosyl-L-methionine</name>
        <dbReference type="ChEBI" id="CHEBI:59789"/>
    </ligand>
</feature>
<feature type="binding site" evidence="5">
    <location>
        <position position="257"/>
    </location>
    <ligand>
        <name>S-adenosyl-L-methionine</name>
        <dbReference type="ChEBI" id="CHEBI:59789"/>
    </ligand>
</feature>
<keyword evidence="1 5" id="KW-0489">Methyltransferase</keyword>
<evidence type="ECO:0000256" key="4">
    <source>
        <dbReference type="ARBA" id="ARBA00022884"/>
    </source>
</evidence>
<dbReference type="PROSITE" id="PS51686">
    <property type="entry name" value="SAM_MT_RSMB_NOP"/>
    <property type="match status" value="1"/>
</dbReference>
<dbReference type="VEuPathDB" id="MicrosporidiaDB:ECANGB1_2522"/>
<dbReference type="Pfam" id="PF01189">
    <property type="entry name" value="Methyltr_RsmB-F"/>
    <property type="match status" value="1"/>
</dbReference>
<keyword evidence="8" id="KW-1185">Reference proteome</keyword>